<evidence type="ECO:0000313" key="2">
    <source>
        <dbReference type="Proteomes" id="UP001057279"/>
    </source>
</evidence>
<reference evidence="1" key="1">
    <citation type="submission" date="2022-03" db="EMBL/GenBank/DDBJ databases">
        <title>Genomic analyses of argali, domestic sheep and their hybrids provide insights into chromosomal evolution, heterosis and genetic basis of agronomic traits.</title>
        <authorList>
            <person name="Li M."/>
        </authorList>
    </citation>
    <scope>NUCLEOTIDE SEQUENCE</scope>
    <source>
        <strain evidence="1">F1 hybrid</strain>
    </source>
</reference>
<gene>
    <name evidence="1" type="ORF">MJG53_012090</name>
</gene>
<name>A0ACB9UQM9_9CETA</name>
<accession>A0ACB9UQM9</accession>
<evidence type="ECO:0000313" key="1">
    <source>
        <dbReference type="EMBL" id="KAI4575887.1"/>
    </source>
</evidence>
<sequence>MFVFGVTDTSIHYKSEITLFLNFLATQPNPLYSRNTEWVMKYPDYRLQPRTLITLVVHLAIQSAGPTPSRILLLLVEGGEDAWPPSGQTEIQHRVYTLETRKLEGAAVTVMRIFSQREPQKSPGVQANMDSAHCPPGQVPTFEPIKVEAVRAELQEGPGVTWKKDGKRSGGGKHKMTPLGHLTGEMRVDSTPLKTALEKSVWAGWSGVRLRGPRRCSQTGGADSVECTPPENWESWQPLRPDPSSLDTWKQALRRSLEKKVIWVTTVEFLDLDGAAGSLLVLHLQPGEHKAAASNADSAVRLPSSSSAERTRRDTAGGGEKPQECEVTVRVKREPHRSARSPKYHGPAALRKVQPGNKAPTTLFMETAPTHDPMWPILNATILLNAKLLTYHGGYRSDQMQPQLSAFREASTCRLAKPWSGSETLVNKPNRCPSKFDLNKKVNRKVFAREMSCAANGDQRTRFIGPGNSRKLVNQTKGHGLQSNSAVTDPDAILHGSIHLVISEPEKLSDLQEPFHWPPRSLSRDSVDGKPSHPENRFPPEKPRKKVPGKQDQAHGSLEEQVVTHCNILSKSRSDPTTRVPSADFATTGAPGPTCVPSLPARDGPRRQRQWLLSRHTWVAGGIPLAEQNLEATFALHLDQKLIAVYPRVPALAGATAAPQSSEGASAEATSTVLWKKAVGTKDGDGPRSQDLEMQVSEISISPEPAPPMVFLSTVNDNSAFQWSSHIHRQHQTSCISSLNYYRCLFTGPGFHSSSPYS</sequence>
<comment type="caution">
    <text evidence="1">The sequence shown here is derived from an EMBL/GenBank/DDBJ whole genome shotgun (WGS) entry which is preliminary data.</text>
</comment>
<proteinExistence type="predicted"/>
<organism evidence="1 2">
    <name type="scientific">Ovis ammon polii x Ovis aries</name>
    <dbReference type="NCBI Taxonomy" id="2918886"/>
    <lineage>
        <taxon>Eukaryota</taxon>
        <taxon>Metazoa</taxon>
        <taxon>Chordata</taxon>
        <taxon>Craniata</taxon>
        <taxon>Vertebrata</taxon>
        <taxon>Euteleostomi</taxon>
        <taxon>Mammalia</taxon>
        <taxon>Eutheria</taxon>
        <taxon>Laurasiatheria</taxon>
        <taxon>Artiodactyla</taxon>
        <taxon>Ruminantia</taxon>
        <taxon>Pecora</taxon>
        <taxon>Bovidae</taxon>
        <taxon>Caprinae</taxon>
        <taxon>Ovis</taxon>
    </lineage>
</organism>
<protein>
    <submittedName>
        <fullName evidence="1">Uncharacterized protein</fullName>
    </submittedName>
</protein>
<keyword evidence="2" id="KW-1185">Reference proteome</keyword>
<dbReference type="EMBL" id="CM043038">
    <property type="protein sequence ID" value="KAI4575887.1"/>
    <property type="molecule type" value="Genomic_DNA"/>
</dbReference>
<dbReference type="Proteomes" id="UP001057279">
    <property type="component" value="Linkage Group LG13"/>
</dbReference>